<gene>
    <name evidence="1" type="ORF">CRM22_008986</name>
</gene>
<name>A0A4S2L9F4_OPIFE</name>
<comment type="caution">
    <text evidence="1">The sequence shown here is derived from an EMBL/GenBank/DDBJ whole genome shotgun (WGS) entry which is preliminary data.</text>
</comment>
<evidence type="ECO:0000313" key="1">
    <source>
        <dbReference type="EMBL" id="TGZ59590.1"/>
    </source>
</evidence>
<evidence type="ECO:0000313" key="2">
    <source>
        <dbReference type="Proteomes" id="UP000308267"/>
    </source>
</evidence>
<dbReference type="EMBL" id="SJOL01008796">
    <property type="protein sequence ID" value="TGZ59590.1"/>
    <property type="molecule type" value="Genomic_DNA"/>
</dbReference>
<proteinExistence type="predicted"/>
<organism evidence="1 2">
    <name type="scientific">Opisthorchis felineus</name>
    <dbReference type="NCBI Taxonomy" id="147828"/>
    <lineage>
        <taxon>Eukaryota</taxon>
        <taxon>Metazoa</taxon>
        <taxon>Spiralia</taxon>
        <taxon>Lophotrochozoa</taxon>
        <taxon>Platyhelminthes</taxon>
        <taxon>Trematoda</taxon>
        <taxon>Digenea</taxon>
        <taxon>Opisthorchiida</taxon>
        <taxon>Opisthorchiata</taxon>
        <taxon>Opisthorchiidae</taxon>
        <taxon>Opisthorchis</taxon>
    </lineage>
</organism>
<protein>
    <submittedName>
        <fullName evidence="1">Uncharacterized protein</fullName>
    </submittedName>
</protein>
<sequence>MSSAKIPPKTSCLQNLNNNKKQFLSSPFPLIRFSGLGYCHMIHASEFRVIATVNITPSDLVRFHSNSCFYDEAKKQSALDVWMCCLLVNGMTVLSELSD</sequence>
<accession>A0A4S2L9F4</accession>
<reference evidence="1 2" key="1">
    <citation type="journal article" date="2019" name="BMC Genomics">
        <title>New insights from Opisthorchis felineus genome: update on genomics of the epidemiologically important liver flukes.</title>
        <authorList>
            <person name="Ershov N.I."/>
            <person name="Mordvinov V.A."/>
            <person name="Prokhortchouk E.B."/>
            <person name="Pakharukova M.Y."/>
            <person name="Gunbin K.V."/>
            <person name="Ustyantsev K."/>
            <person name="Genaev M.A."/>
            <person name="Blinov A.G."/>
            <person name="Mazur A."/>
            <person name="Boulygina E."/>
            <person name="Tsygankova S."/>
            <person name="Khrameeva E."/>
            <person name="Chekanov N."/>
            <person name="Fan G."/>
            <person name="Xiao A."/>
            <person name="Zhang H."/>
            <person name="Xu X."/>
            <person name="Yang H."/>
            <person name="Solovyev V."/>
            <person name="Lee S.M."/>
            <person name="Liu X."/>
            <person name="Afonnikov D.A."/>
            <person name="Skryabin K.G."/>
        </authorList>
    </citation>
    <scope>NUCLEOTIDE SEQUENCE [LARGE SCALE GENOMIC DNA]</scope>
    <source>
        <strain evidence="1">AK-0245</strain>
        <tissue evidence="1">Whole organism</tissue>
    </source>
</reference>
<keyword evidence="2" id="KW-1185">Reference proteome</keyword>
<dbReference type="AlphaFoldDB" id="A0A4S2L9F4"/>
<dbReference type="Proteomes" id="UP000308267">
    <property type="component" value="Unassembled WGS sequence"/>
</dbReference>